<dbReference type="PANTHER" id="PTHR43716:SF1">
    <property type="entry name" value="D-2-HYDROXYGLUTARATE DEHYDROGENASE, MITOCHONDRIAL"/>
    <property type="match status" value="1"/>
</dbReference>
<dbReference type="Gene3D" id="3.30.70.2190">
    <property type="match status" value="1"/>
</dbReference>
<dbReference type="PANTHER" id="PTHR43716">
    <property type="entry name" value="D-2-HYDROXYGLUTARATE DEHYDROGENASE, MITOCHONDRIAL"/>
    <property type="match status" value="1"/>
</dbReference>
<evidence type="ECO:0000256" key="3">
    <source>
        <dbReference type="ARBA" id="ARBA00008000"/>
    </source>
</evidence>
<dbReference type="GO" id="GO:0005739">
    <property type="term" value="C:mitochondrion"/>
    <property type="evidence" value="ECO:0007669"/>
    <property type="project" value="TreeGrafter"/>
</dbReference>
<dbReference type="GO" id="GO:0005777">
    <property type="term" value="C:peroxisome"/>
    <property type="evidence" value="ECO:0007669"/>
    <property type="project" value="UniProtKB-SubCell"/>
</dbReference>
<dbReference type="SUPFAM" id="SSF56176">
    <property type="entry name" value="FAD-binding/transporter-associated domain-like"/>
    <property type="match status" value="1"/>
</dbReference>
<dbReference type="InterPro" id="IPR016171">
    <property type="entry name" value="Vanillyl_alc_oxidase_C-sub2"/>
</dbReference>
<proteinExistence type="inferred from homology"/>
<comment type="function">
    <text evidence="11">Catalyzes the oxidation of D-2-hydroxyglutarate (D-2-HG) to alpha-ketoglutarate. Also catalyzes the oxidation of other D-2-hydroxyacids, such as D-malate (D-MAL) and D-lactate (D-LAC). Exhibits high activities towards D-2-HG and D-MAL but a very weak activity towards D-LAC.</text>
</comment>
<evidence type="ECO:0000259" key="13">
    <source>
        <dbReference type="PROSITE" id="PS51387"/>
    </source>
</evidence>
<dbReference type="Pfam" id="PF01565">
    <property type="entry name" value="FAD_binding_4"/>
    <property type="match status" value="1"/>
</dbReference>
<sequence>MFRRFLRCYSTLTKDRFPEIKRGNYAVLQDADVSFFEKVLNKNQIITDADEVDSYNKDWLNMVCGYSSIVLKPKSTEEVATILSYCNDRKLAVCPQGGNTGLVGGSVPVFDEIIISTSLMNKIIDFNSLTGVLVCQSGCVLETLMNFLQEQGFIMPLDLGAKGSCQIGGNVATNAGGLRLLRYGSLHNTVLGLQAVLANGDILDSMNTLKKDNTGYHLKHMFIGSEGTLGLITKVAIQCPPYPKATYLALLSIESYDTLLKVYKLARSNLAEILSSCELMDLASVEAAKENLKLSCPLPDAPFYMLLETSGSNGDHDEEKLSDFLTTCMDQNMILDGLTLTEPSKMRALWSLREGISSATKQDGYVYKYDVSLPLEVFYQIIIDLKEHLKVCSDMKRICGYGHLGDGNIHVNITSAEYSETLKEAIEPFIFERVSHFKGSISAEHGIGFMKTKYLKYSKNKSEILLMKNLKSLLDPKGILNPYKVLKD</sequence>
<dbReference type="Gene3D" id="1.10.45.10">
    <property type="entry name" value="Vanillyl-alcohol Oxidase, Chain A, domain 4"/>
    <property type="match status" value="1"/>
</dbReference>
<evidence type="ECO:0000313" key="14">
    <source>
        <dbReference type="EMBL" id="KAK7579939.1"/>
    </source>
</evidence>
<dbReference type="InterPro" id="IPR004113">
    <property type="entry name" value="FAD-bd_oxidored_4_C"/>
</dbReference>
<dbReference type="FunFam" id="3.30.70.2190:FF:000001">
    <property type="entry name" value="D-2-hydroxyglutarate dehydrogenase mitochondrial"/>
    <property type="match status" value="1"/>
</dbReference>
<accession>A0AAN9TD48</accession>
<comment type="cofactor">
    <cofactor evidence="1">
        <name>FAD</name>
        <dbReference type="ChEBI" id="CHEBI:57692"/>
    </cofactor>
</comment>
<comment type="caution">
    <text evidence="14">The sequence shown here is derived from an EMBL/GenBank/DDBJ whole genome shotgun (WGS) entry which is preliminary data.</text>
</comment>
<dbReference type="EC" id="1.1.99.39" evidence="9"/>
<evidence type="ECO:0000256" key="6">
    <source>
        <dbReference type="ARBA" id="ARBA00022827"/>
    </source>
</evidence>
<evidence type="ECO:0000256" key="5">
    <source>
        <dbReference type="ARBA" id="ARBA00022630"/>
    </source>
</evidence>
<comment type="subcellular location">
    <subcellularLocation>
        <location evidence="2">Peroxisome</location>
    </subcellularLocation>
</comment>
<dbReference type="Gene3D" id="3.30.70.2740">
    <property type="match status" value="1"/>
</dbReference>
<evidence type="ECO:0000256" key="10">
    <source>
        <dbReference type="ARBA" id="ARBA00039639"/>
    </source>
</evidence>
<dbReference type="InterPro" id="IPR016164">
    <property type="entry name" value="FAD-linked_Oxase-like_C"/>
</dbReference>
<reference evidence="14 15" key="1">
    <citation type="submission" date="2024-03" db="EMBL/GenBank/DDBJ databases">
        <title>Adaptation during the transition from Ophiocordyceps entomopathogen to insect associate is accompanied by gene loss and intensified selection.</title>
        <authorList>
            <person name="Ward C.M."/>
            <person name="Onetto C.A."/>
            <person name="Borneman A.R."/>
        </authorList>
    </citation>
    <scope>NUCLEOTIDE SEQUENCE [LARGE SCALE GENOMIC DNA]</scope>
    <source>
        <strain evidence="14">AWRI1</strain>
        <tissue evidence="14">Single Adult Female</tissue>
    </source>
</reference>
<dbReference type="GO" id="GO:0071949">
    <property type="term" value="F:FAD binding"/>
    <property type="evidence" value="ECO:0007669"/>
    <property type="project" value="InterPro"/>
</dbReference>
<keyword evidence="6" id="KW-0274">FAD</keyword>
<dbReference type="GO" id="GO:0051990">
    <property type="term" value="F:(R)-2-hydroxyglutarate dehydrogenase activity"/>
    <property type="evidence" value="ECO:0007669"/>
    <property type="project" value="UniProtKB-EC"/>
</dbReference>
<dbReference type="InterPro" id="IPR006094">
    <property type="entry name" value="Oxid_FAD_bind_N"/>
</dbReference>
<protein>
    <recommendedName>
        <fullName evidence="10">D-2-hydroxyglutarate dehydrogenase, mitochondrial</fullName>
        <ecNumber evidence="9">1.1.99.39</ecNumber>
    </recommendedName>
</protein>
<evidence type="ECO:0000256" key="7">
    <source>
        <dbReference type="ARBA" id="ARBA00023002"/>
    </source>
</evidence>
<keyword evidence="7" id="KW-0560">Oxidoreductase</keyword>
<evidence type="ECO:0000313" key="15">
    <source>
        <dbReference type="Proteomes" id="UP001367676"/>
    </source>
</evidence>
<dbReference type="InterPro" id="IPR016167">
    <property type="entry name" value="FAD-bd_PCMH_sub1"/>
</dbReference>
<feature type="domain" description="FAD-binding PCMH-type" evidence="13">
    <location>
        <begin position="62"/>
        <end position="242"/>
    </location>
</feature>
<dbReference type="Gene3D" id="3.30.465.10">
    <property type="match status" value="1"/>
</dbReference>
<comment type="subunit">
    <text evidence="4">Homodimer.</text>
</comment>
<gene>
    <name evidence="14" type="ORF">V9T40_000568</name>
</gene>
<evidence type="ECO:0000256" key="12">
    <source>
        <dbReference type="ARBA" id="ARBA00049267"/>
    </source>
</evidence>
<evidence type="ECO:0000256" key="11">
    <source>
        <dbReference type="ARBA" id="ARBA00045410"/>
    </source>
</evidence>
<evidence type="ECO:0000256" key="1">
    <source>
        <dbReference type="ARBA" id="ARBA00001974"/>
    </source>
</evidence>
<keyword evidence="15" id="KW-1185">Reference proteome</keyword>
<comment type="similarity">
    <text evidence="3">Belongs to the FAD-binding oxidoreductase/transferase type 4 family.</text>
</comment>
<dbReference type="InterPro" id="IPR016166">
    <property type="entry name" value="FAD-bd_PCMH"/>
</dbReference>
<dbReference type="InterPro" id="IPR051264">
    <property type="entry name" value="FAD-oxidored/transferase_4"/>
</dbReference>
<dbReference type="PROSITE" id="PS51387">
    <property type="entry name" value="FAD_PCMH"/>
    <property type="match status" value="1"/>
</dbReference>
<dbReference type="FunFam" id="3.30.465.10:FF:000001">
    <property type="entry name" value="D-2-hydroxyglutarate dehydrogenase, mitochondrial"/>
    <property type="match status" value="1"/>
</dbReference>
<keyword evidence="5" id="KW-0285">Flavoprotein</keyword>
<dbReference type="FunFam" id="3.30.70.2740:FF:000002">
    <property type="entry name" value="D-2-hydroxyglutarate dehydrogenase mitochondrial"/>
    <property type="match status" value="1"/>
</dbReference>
<dbReference type="AlphaFoldDB" id="A0AAN9TD48"/>
<dbReference type="FunFam" id="3.30.43.10:FF:000011">
    <property type="entry name" value="D-lactate dehydrogenase (Cytochrome)"/>
    <property type="match status" value="1"/>
</dbReference>
<dbReference type="InterPro" id="IPR036318">
    <property type="entry name" value="FAD-bd_PCMH-like_sf"/>
</dbReference>
<dbReference type="Proteomes" id="UP001367676">
    <property type="component" value="Unassembled WGS sequence"/>
</dbReference>
<keyword evidence="8" id="KW-0576">Peroxisome</keyword>
<dbReference type="EMBL" id="JBBCAQ010000034">
    <property type="protein sequence ID" value="KAK7579939.1"/>
    <property type="molecule type" value="Genomic_DNA"/>
</dbReference>
<comment type="catalytic activity">
    <reaction evidence="12">
        <text>(R)-malate + A = oxaloacetate + AH2</text>
        <dbReference type="Rhea" id="RHEA:67460"/>
        <dbReference type="ChEBI" id="CHEBI:13193"/>
        <dbReference type="ChEBI" id="CHEBI:15588"/>
        <dbReference type="ChEBI" id="CHEBI:16452"/>
        <dbReference type="ChEBI" id="CHEBI:17499"/>
    </reaction>
    <physiologicalReaction direction="left-to-right" evidence="12">
        <dbReference type="Rhea" id="RHEA:67461"/>
    </physiologicalReaction>
</comment>
<dbReference type="FunFam" id="1.10.45.10:FF:000001">
    <property type="entry name" value="D-lactate dehydrogenase mitochondrial"/>
    <property type="match status" value="1"/>
</dbReference>
<evidence type="ECO:0000256" key="2">
    <source>
        <dbReference type="ARBA" id="ARBA00004275"/>
    </source>
</evidence>
<dbReference type="Gene3D" id="3.30.43.10">
    <property type="entry name" value="Uridine Diphospho-n-acetylenolpyruvylglucosamine Reductase, domain 2"/>
    <property type="match status" value="1"/>
</dbReference>
<evidence type="ECO:0000256" key="8">
    <source>
        <dbReference type="ARBA" id="ARBA00023140"/>
    </source>
</evidence>
<organism evidence="14 15">
    <name type="scientific">Parthenolecanium corni</name>
    <dbReference type="NCBI Taxonomy" id="536013"/>
    <lineage>
        <taxon>Eukaryota</taxon>
        <taxon>Metazoa</taxon>
        <taxon>Ecdysozoa</taxon>
        <taxon>Arthropoda</taxon>
        <taxon>Hexapoda</taxon>
        <taxon>Insecta</taxon>
        <taxon>Pterygota</taxon>
        <taxon>Neoptera</taxon>
        <taxon>Paraneoptera</taxon>
        <taxon>Hemiptera</taxon>
        <taxon>Sternorrhyncha</taxon>
        <taxon>Coccoidea</taxon>
        <taxon>Coccidae</taxon>
        <taxon>Parthenolecanium</taxon>
    </lineage>
</organism>
<dbReference type="InterPro" id="IPR016169">
    <property type="entry name" value="FAD-bd_PCMH_sub2"/>
</dbReference>
<dbReference type="Pfam" id="PF02913">
    <property type="entry name" value="FAD-oxidase_C"/>
    <property type="match status" value="1"/>
</dbReference>
<evidence type="ECO:0000256" key="9">
    <source>
        <dbReference type="ARBA" id="ARBA00039003"/>
    </source>
</evidence>
<name>A0AAN9TD48_9HEMI</name>
<dbReference type="SUPFAM" id="SSF55103">
    <property type="entry name" value="FAD-linked oxidases, C-terminal domain"/>
    <property type="match status" value="1"/>
</dbReference>
<evidence type="ECO:0000256" key="4">
    <source>
        <dbReference type="ARBA" id="ARBA00011738"/>
    </source>
</evidence>